<keyword evidence="10" id="KW-1185">Reference proteome</keyword>
<evidence type="ECO:0000256" key="5">
    <source>
        <dbReference type="ARBA" id="ARBA00023004"/>
    </source>
</evidence>
<evidence type="ECO:0000256" key="6">
    <source>
        <dbReference type="ARBA" id="ARBA00023033"/>
    </source>
</evidence>
<evidence type="ECO:0000313" key="9">
    <source>
        <dbReference type="EMBL" id="SES46311.1"/>
    </source>
</evidence>
<dbReference type="InterPro" id="IPR001128">
    <property type="entry name" value="Cyt_P450"/>
</dbReference>
<dbReference type="GO" id="GO:0016705">
    <property type="term" value="F:oxidoreductase activity, acting on paired donors, with incorporation or reduction of molecular oxygen"/>
    <property type="evidence" value="ECO:0007669"/>
    <property type="project" value="InterPro"/>
</dbReference>
<evidence type="ECO:0000256" key="2">
    <source>
        <dbReference type="ARBA" id="ARBA00022617"/>
    </source>
</evidence>
<evidence type="ECO:0000256" key="8">
    <source>
        <dbReference type="SAM" id="MobiDB-lite"/>
    </source>
</evidence>
<name>A0A1H9XJQ8_9PSEU</name>
<evidence type="ECO:0000256" key="4">
    <source>
        <dbReference type="ARBA" id="ARBA00023002"/>
    </source>
</evidence>
<dbReference type="OrthoDB" id="3664945at2"/>
<dbReference type="FunFam" id="1.10.630.10:FF:000018">
    <property type="entry name" value="Cytochrome P450 monooxygenase"/>
    <property type="match status" value="1"/>
</dbReference>
<keyword evidence="3 7" id="KW-0479">Metal-binding</keyword>
<keyword evidence="4 7" id="KW-0560">Oxidoreductase</keyword>
<keyword evidence="5 7" id="KW-0408">Iron</keyword>
<proteinExistence type="inferred from homology"/>
<dbReference type="Proteomes" id="UP000199028">
    <property type="component" value="Unassembled WGS sequence"/>
</dbReference>
<dbReference type="InterPro" id="IPR002397">
    <property type="entry name" value="Cyt_P450_B"/>
</dbReference>
<dbReference type="PRINTS" id="PR00385">
    <property type="entry name" value="P450"/>
</dbReference>
<evidence type="ECO:0000313" key="10">
    <source>
        <dbReference type="Proteomes" id="UP000199028"/>
    </source>
</evidence>
<dbReference type="AlphaFoldDB" id="A0A1H9XJQ8"/>
<dbReference type="SUPFAM" id="SSF48264">
    <property type="entry name" value="Cytochrome P450"/>
    <property type="match status" value="1"/>
</dbReference>
<feature type="region of interest" description="Disordered" evidence="8">
    <location>
        <begin position="1"/>
        <end position="23"/>
    </location>
</feature>
<sequence>MTDLISDELVSDELPTTRQNPFDPPAEVTAIREQARISRLKFADGHLGWLVTGHHQVREILGSPKFTTNPAKHHLLDLRFQGEVPEERRKVEPGMFLSQDPPDHTRLRKMLQGQFTVRRMNQLSEWIGTIVDDQLEHLRSLGGKADLVKEFALPVPSLVICALLGVDYDERHRFQDDTTKLLSLDSTFEEAMAAMGRIQEFMRELIVRKKANPGDDMISDLLATGEPTDEEASNMALLLLLAGHETTANMLGLGTFTLLQHPDQLKILRDEPEVVDNAVEELMRYLSIIHFGPVRTATEDVEVEGHLIKAGDTVLMHVPTANRDPEKFPGNPDELDLRRPAGGHVAFGHGIHQCLGQQLARIEMRIGFSKLFQEFPDLRLDVDPEEVPLRTDMGIYGVHSLPVAWSA</sequence>
<dbReference type="PANTHER" id="PTHR46696">
    <property type="entry name" value="P450, PUTATIVE (EUROFUNG)-RELATED"/>
    <property type="match status" value="1"/>
</dbReference>
<dbReference type="PROSITE" id="PS00086">
    <property type="entry name" value="CYTOCHROME_P450"/>
    <property type="match status" value="1"/>
</dbReference>
<dbReference type="RefSeq" id="WP_090071049.1">
    <property type="nucleotide sequence ID" value="NZ_FOFT01000015.1"/>
</dbReference>
<keyword evidence="2 7" id="KW-0349">Heme</keyword>
<accession>A0A1H9XJQ8</accession>
<dbReference type="PANTHER" id="PTHR46696:SF1">
    <property type="entry name" value="CYTOCHROME P450 YJIB-RELATED"/>
    <property type="match status" value="1"/>
</dbReference>
<evidence type="ECO:0000256" key="1">
    <source>
        <dbReference type="ARBA" id="ARBA00010617"/>
    </source>
</evidence>
<dbReference type="GO" id="GO:0005506">
    <property type="term" value="F:iron ion binding"/>
    <property type="evidence" value="ECO:0007669"/>
    <property type="project" value="InterPro"/>
</dbReference>
<dbReference type="EMBL" id="FOFT01000015">
    <property type="protein sequence ID" value="SES46311.1"/>
    <property type="molecule type" value="Genomic_DNA"/>
</dbReference>
<evidence type="ECO:0000256" key="3">
    <source>
        <dbReference type="ARBA" id="ARBA00022723"/>
    </source>
</evidence>
<protein>
    <submittedName>
        <fullName evidence="9">Cytochrome P450</fullName>
    </submittedName>
</protein>
<gene>
    <name evidence="9" type="ORF">SAMN05216195_115117</name>
</gene>
<dbReference type="GO" id="GO:0004497">
    <property type="term" value="F:monooxygenase activity"/>
    <property type="evidence" value="ECO:0007669"/>
    <property type="project" value="UniProtKB-KW"/>
</dbReference>
<dbReference type="PRINTS" id="PR00359">
    <property type="entry name" value="BP450"/>
</dbReference>
<dbReference type="InterPro" id="IPR036396">
    <property type="entry name" value="Cyt_P450_sf"/>
</dbReference>
<evidence type="ECO:0000256" key="7">
    <source>
        <dbReference type="RuleBase" id="RU000461"/>
    </source>
</evidence>
<dbReference type="Gene3D" id="1.10.630.10">
    <property type="entry name" value="Cytochrome P450"/>
    <property type="match status" value="1"/>
</dbReference>
<feature type="compositionally biased region" description="Acidic residues" evidence="8">
    <location>
        <begin position="1"/>
        <end position="11"/>
    </location>
</feature>
<keyword evidence="6 7" id="KW-0503">Monooxygenase</keyword>
<comment type="similarity">
    <text evidence="1 7">Belongs to the cytochrome P450 family.</text>
</comment>
<dbReference type="GO" id="GO:0020037">
    <property type="term" value="F:heme binding"/>
    <property type="evidence" value="ECO:0007669"/>
    <property type="project" value="InterPro"/>
</dbReference>
<dbReference type="Pfam" id="PF00067">
    <property type="entry name" value="p450"/>
    <property type="match status" value="1"/>
</dbReference>
<dbReference type="InterPro" id="IPR017972">
    <property type="entry name" value="Cyt_P450_CS"/>
</dbReference>
<dbReference type="CDD" id="cd11030">
    <property type="entry name" value="CYP105-like"/>
    <property type="match status" value="1"/>
</dbReference>
<reference evidence="10" key="1">
    <citation type="submission" date="2016-10" db="EMBL/GenBank/DDBJ databases">
        <authorList>
            <person name="Varghese N."/>
            <person name="Submissions S."/>
        </authorList>
    </citation>
    <scope>NUCLEOTIDE SEQUENCE [LARGE SCALE GENOMIC DNA]</scope>
    <source>
        <strain evidence="10">CGMCC 4.578</strain>
    </source>
</reference>
<organism evidence="9 10">
    <name type="scientific">Lentzea flaviverrucosa</name>
    <dbReference type="NCBI Taxonomy" id="200379"/>
    <lineage>
        <taxon>Bacteria</taxon>
        <taxon>Bacillati</taxon>
        <taxon>Actinomycetota</taxon>
        <taxon>Actinomycetes</taxon>
        <taxon>Pseudonocardiales</taxon>
        <taxon>Pseudonocardiaceae</taxon>
        <taxon>Lentzea</taxon>
    </lineage>
</organism>